<dbReference type="AlphaFoldDB" id="A0A0G4HSZ1"/>
<feature type="domain" description="Amine oxidase" evidence="3">
    <location>
        <begin position="393"/>
        <end position="513"/>
    </location>
</feature>
<name>A0A0G4HSZ1_9ALVE</name>
<feature type="transmembrane region" description="Helical" evidence="2">
    <location>
        <begin position="130"/>
        <end position="159"/>
    </location>
</feature>
<dbReference type="Gene3D" id="3.90.660.10">
    <property type="match status" value="1"/>
</dbReference>
<keyword evidence="2" id="KW-1133">Transmembrane helix</keyword>
<organism evidence="4">
    <name type="scientific">Chromera velia CCMP2878</name>
    <dbReference type="NCBI Taxonomy" id="1169474"/>
    <lineage>
        <taxon>Eukaryota</taxon>
        <taxon>Sar</taxon>
        <taxon>Alveolata</taxon>
        <taxon>Colpodellida</taxon>
        <taxon>Chromeraceae</taxon>
        <taxon>Chromera</taxon>
    </lineage>
</organism>
<dbReference type="InterPro" id="IPR036188">
    <property type="entry name" value="FAD/NAD-bd_sf"/>
</dbReference>
<reference evidence="4" key="1">
    <citation type="submission" date="2014-11" db="EMBL/GenBank/DDBJ databases">
        <authorList>
            <person name="Otto D Thomas"/>
            <person name="Naeem Raeece"/>
        </authorList>
    </citation>
    <scope>NUCLEOTIDE SEQUENCE</scope>
</reference>
<feature type="compositionally biased region" description="Basic and acidic residues" evidence="1">
    <location>
        <begin position="764"/>
        <end position="774"/>
    </location>
</feature>
<evidence type="ECO:0000256" key="2">
    <source>
        <dbReference type="SAM" id="Phobius"/>
    </source>
</evidence>
<dbReference type="PANTHER" id="PTHR10742:SF410">
    <property type="entry name" value="LYSINE-SPECIFIC HISTONE DEMETHYLASE 2"/>
    <property type="match status" value="1"/>
</dbReference>
<sequence length="1077" mass="116499">MKTWLFVLIIFLSVLLWGSSFVWIWLLWVSGSPPYINSLLAVLADGQGGCKSDYETGAGLFAASWGIVTLCTVGAVVGSYFAYRSWRKGGGDRSALPQRGADVTPGSTGEGGGGGADGSRGPRCSEKCRCVCCTVLLVSLVIVLTGISACVGTFVIAMLSPCALSVDIHGQLHIPDSDPIMWDFCKADEYLECEGASELSVIVIGAGISGAAAARDLSAAGVAVTVLEARNRTGGRVSTETETGVDLGASFVHGPHCNPLTDLVECSGAPSFESGGNGKDVWIPSYISLSSNTQDALGEVCGSVQEEALISNSGSRDIKKEIGTAATEAMNSLGFDDAKKSECGLAIKAGIAVDSTGWSNHSVEGFRPGCWGWRPFDFQYGYLDDESYPDLEVVGYAKVVDYLLEEAKKGKGGVDILLGKEVNEVASLSATGSGEVRVGTTDGTGYSASAVLVTVPLGVLKKGSIAFSPPLPGQIQTAINGLAMGTLNKVWLFFSSRWWQDSASKEIATLAPGFNGTAAFMLPRKGDKYPSPAILMFAARGEDEGGLNGKDIERQQQPLRESQREREREMEMERRRDRGTRGSFGDGDRGERGAHANDGFSCRSSERERDRSRERERIRDSRNRGGRHEGPHGGGGGYRGPSPSRTGGRGGDGDGKDRERGSLERDYRPPDAEELSEADKHDIDLTDLTDSEIAFQIKACYKRTSIPRKCEIKWDNVRFLWKAKTCGRGKEFTPYTKRDMWVKYKGAVEWCEQKLVHWQAREYKGEGGDRERRSGGSFNQPPGALSDAISQTPSTPAAVLIHPPACAALPPRPSRSKEETLETAAEDQVLTFLPRQRETVETAPEEQVLTFLPRQRETVETAPEEQVLTFLPRQKEPEIRPPKRSAAYYLAGANGADVPPPHCAKRPGCIRRMPQWRGDRDVDTSGYPHEYKHHHPPPEARIPMLPPPKILMPPQRRQADENFQWSSTYLASPASLGYSKSQDSRALLTTPLEDPTPMTPSGLSYTVRLTLKGGVKGNSFISGLLAGLAALQISTKGQPRTSGNVVCVDFHSKETAQAARNAAERMPNVLKAAVLLL</sequence>
<keyword evidence="2" id="KW-0812">Transmembrane</keyword>
<feature type="compositionally biased region" description="Basic and acidic residues" evidence="1">
    <location>
        <begin position="561"/>
        <end position="595"/>
    </location>
</feature>
<dbReference type="InterPro" id="IPR002937">
    <property type="entry name" value="Amino_oxidase"/>
</dbReference>
<evidence type="ECO:0000313" key="4">
    <source>
        <dbReference type="EMBL" id="CEM47466.1"/>
    </source>
</evidence>
<feature type="region of interest" description="Disordered" evidence="1">
    <location>
        <begin position="764"/>
        <end position="794"/>
    </location>
</feature>
<feature type="transmembrane region" description="Helical" evidence="2">
    <location>
        <begin position="62"/>
        <end position="83"/>
    </location>
</feature>
<dbReference type="Gene3D" id="3.50.50.60">
    <property type="entry name" value="FAD/NAD(P)-binding domain"/>
    <property type="match status" value="1"/>
</dbReference>
<feature type="compositionally biased region" description="Gly residues" evidence="1">
    <location>
        <begin position="108"/>
        <end position="118"/>
    </location>
</feature>
<feature type="compositionally biased region" description="Basic and acidic residues" evidence="1">
    <location>
        <begin position="604"/>
        <end position="631"/>
    </location>
</feature>
<dbReference type="PANTHER" id="PTHR10742">
    <property type="entry name" value="FLAVIN MONOAMINE OXIDASE"/>
    <property type="match status" value="1"/>
</dbReference>
<evidence type="ECO:0000256" key="1">
    <source>
        <dbReference type="SAM" id="MobiDB-lite"/>
    </source>
</evidence>
<feature type="region of interest" description="Disordered" evidence="1">
    <location>
        <begin position="89"/>
        <end position="123"/>
    </location>
</feature>
<dbReference type="VEuPathDB" id="CryptoDB:Cvel_1333"/>
<feature type="compositionally biased region" description="Basic and acidic residues" evidence="1">
    <location>
        <begin position="651"/>
        <end position="680"/>
    </location>
</feature>
<protein>
    <recommendedName>
        <fullName evidence="3">Amine oxidase domain-containing protein</fullName>
    </recommendedName>
</protein>
<dbReference type="EMBL" id="CDMZ01003750">
    <property type="protein sequence ID" value="CEM47466.1"/>
    <property type="molecule type" value="Genomic_DNA"/>
</dbReference>
<gene>
    <name evidence="4" type="ORF">Cvel_1333</name>
</gene>
<feature type="transmembrane region" description="Helical" evidence="2">
    <location>
        <begin position="5"/>
        <end position="28"/>
    </location>
</feature>
<feature type="region of interest" description="Disordered" evidence="1">
    <location>
        <begin position="542"/>
        <end position="680"/>
    </location>
</feature>
<accession>A0A0G4HSZ1</accession>
<proteinExistence type="predicted"/>
<evidence type="ECO:0000259" key="3">
    <source>
        <dbReference type="Pfam" id="PF01593"/>
    </source>
</evidence>
<dbReference type="GO" id="GO:0016491">
    <property type="term" value="F:oxidoreductase activity"/>
    <property type="evidence" value="ECO:0007669"/>
    <property type="project" value="InterPro"/>
</dbReference>
<dbReference type="InterPro" id="IPR050281">
    <property type="entry name" value="Flavin_monoamine_oxidase"/>
</dbReference>
<dbReference type="SUPFAM" id="SSF51905">
    <property type="entry name" value="FAD/NAD(P)-binding domain"/>
    <property type="match status" value="1"/>
</dbReference>
<dbReference type="Pfam" id="PF01593">
    <property type="entry name" value="Amino_oxidase"/>
    <property type="match status" value="1"/>
</dbReference>
<keyword evidence="2" id="KW-0472">Membrane</keyword>
<dbReference type="Pfam" id="PF13450">
    <property type="entry name" value="NAD_binding_8"/>
    <property type="match status" value="1"/>
</dbReference>